<dbReference type="Proteomes" id="UP000499080">
    <property type="component" value="Unassembled WGS sequence"/>
</dbReference>
<accession>A0A4Y1ZMB2</accession>
<comment type="caution">
    <text evidence="1">The sequence shown here is derived from an EMBL/GenBank/DDBJ whole genome shotgun (WGS) entry which is preliminary data.</text>
</comment>
<evidence type="ECO:0000313" key="2">
    <source>
        <dbReference type="EMBL" id="GBL58443.1"/>
    </source>
</evidence>
<protein>
    <submittedName>
        <fullName evidence="1">Uncharacterized protein</fullName>
    </submittedName>
</protein>
<dbReference type="AlphaFoldDB" id="A0A4Y1ZMB2"/>
<proteinExistence type="predicted"/>
<evidence type="ECO:0000313" key="1">
    <source>
        <dbReference type="EMBL" id="GBL58302.1"/>
    </source>
</evidence>
<keyword evidence="3" id="KW-1185">Reference proteome</keyword>
<dbReference type="OrthoDB" id="8381237at2759"/>
<organism evidence="1 3">
    <name type="scientific">Araneus ventricosus</name>
    <name type="common">Orbweaver spider</name>
    <name type="synonym">Epeira ventricosa</name>
    <dbReference type="NCBI Taxonomy" id="182803"/>
    <lineage>
        <taxon>Eukaryota</taxon>
        <taxon>Metazoa</taxon>
        <taxon>Ecdysozoa</taxon>
        <taxon>Arthropoda</taxon>
        <taxon>Chelicerata</taxon>
        <taxon>Arachnida</taxon>
        <taxon>Araneae</taxon>
        <taxon>Araneomorphae</taxon>
        <taxon>Entelegynae</taxon>
        <taxon>Araneoidea</taxon>
        <taxon>Araneidae</taxon>
        <taxon>Araneus</taxon>
    </lineage>
</organism>
<dbReference type="EMBL" id="BGPR01151311">
    <property type="protein sequence ID" value="GBL58443.1"/>
    <property type="molecule type" value="Genomic_DNA"/>
</dbReference>
<name>A0A4Y1ZMB2_ARAVE</name>
<gene>
    <name evidence="2" type="ORF">AVEN_163257_1</name>
    <name evidence="1" type="ORF">AVEN_80210_1</name>
</gene>
<reference evidence="1 3" key="1">
    <citation type="journal article" date="2019" name="Sci. Rep.">
        <title>Orb-weaving spider Araneus ventricosus genome elucidates the spidroin gene catalogue.</title>
        <authorList>
            <person name="Kono N."/>
            <person name="Nakamura H."/>
            <person name="Ohtoshi R."/>
            <person name="Moran D.A.P."/>
            <person name="Shinohara A."/>
            <person name="Yoshida Y."/>
            <person name="Fujiwara M."/>
            <person name="Mori M."/>
            <person name="Tomita M."/>
            <person name="Arakawa K."/>
        </authorList>
    </citation>
    <scope>NUCLEOTIDE SEQUENCE [LARGE SCALE GENOMIC DNA]</scope>
</reference>
<evidence type="ECO:0000313" key="3">
    <source>
        <dbReference type="Proteomes" id="UP000499080"/>
    </source>
</evidence>
<dbReference type="EMBL" id="BGPR01151294">
    <property type="protein sequence ID" value="GBL58302.1"/>
    <property type="molecule type" value="Genomic_DNA"/>
</dbReference>
<sequence length="231" mass="26814">MAGVTEAQASVMRRRRSCNVGGEVAYTCPFMCPHKVFSAFARVSRRHSVENHNQINVPFLHSVFSINVRKASFRTKSRVLYNFLIDKFLVSFTVCEIGQLIPQFANRWRCKLSHQEAHNSLFTIPRHQLYGLSCHRLEVKGGATDISGNPVLNVTNVNFKNILFISLFQNNAEQFINIWLAPRWLRTRPWPGLALWKIWPCVYYESVMESDFKTVRTSEFEAERLPPRHNI</sequence>